<comment type="caution">
    <text evidence="6">The sequence shown here is derived from an EMBL/GenBank/DDBJ whole genome shotgun (WGS) entry which is preliminary data.</text>
</comment>
<evidence type="ECO:0000313" key="7">
    <source>
        <dbReference type="Proteomes" id="UP000324222"/>
    </source>
</evidence>
<dbReference type="CDD" id="cd12510">
    <property type="entry name" value="RRM1_RBM12_like"/>
    <property type="match status" value="1"/>
</dbReference>
<organism evidence="6 7">
    <name type="scientific">Portunus trituberculatus</name>
    <name type="common">Swimming crab</name>
    <name type="synonym">Neptunus trituberculatus</name>
    <dbReference type="NCBI Taxonomy" id="210409"/>
    <lineage>
        <taxon>Eukaryota</taxon>
        <taxon>Metazoa</taxon>
        <taxon>Ecdysozoa</taxon>
        <taxon>Arthropoda</taxon>
        <taxon>Crustacea</taxon>
        <taxon>Multicrustacea</taxon>
        <taxon>Malacostraca</taxon>
        <taxon>Eumalacostraca</taxon>
        <taxon>Eucarida</taxon>
        <taxon>Decapoda</taxon>
        <taxon>Pleocyemata</taxon>
        <taxon>Brachyura</taxon>
        <taxon>Eubrachyura</taxon>
        <taxon>Portunoidea</taxon>
        <taxon>Portunidae</taxon>
        <taxon>Portuninae</taxon>
        <taxon>Portunus</taxon>
    </lineage>
</organism>
<dbReference type="InterPro" id="IPR012677">
    <property type="entry name" value="Nucleotide-bd_a/b_plait_sf"/>
</dbReference>
<dbReference type="Proteomes" id="UP000324222">
    <property type="component" value="Unassembled WGS sequence"/>
</dbReference>
<keyword evidence="1" id="KW-0677">Repeat</keyword>
<feature type="compositionally biased region" description="Low complexity" evidence="4">
    <location>
        <begin position="312"/>
        <end position="324"/>
    </location>
</feature>
<evidence type="ECO:0000259" key="5">
    <source>
        <dbReference type="PROSITE" id="PS50102"/>
    </source>
</evidence>
<evidence type="ECO:0000256" key="3">
    <source>
        <dbReference type="PROSITE-ProRule" id="PRU00176"/>
    </source>
</evidence>
<dbReference type="SUPFAM" id="SSF54928">
    <property type="entry name" value="RNA-binding domain, RBD"/>
    <property type="match status" value="1"/>
</dbReference>
<protein>
    <submittedName>
        <fullName evidence="6">RNA-binding protein 12</fullName>
    </submittedName>
</protein>
<evidence type="ECO:0000256" key="4">
    <source>
        <dbReference type="SAM" id="MobiDB-lite"/>
    </source>
</evidence>
<gene>
    <name evidence="6" type="primary">RBM12</name>
    <name evidence="6" type="ORF">E2C01_019088</name>
</gene>
<dbReference type="GO" id="GO:0003723">
    <property type="term" value="F:RNA binding"/>
    <property type="evidence" value="ECO:0007669"/>
    <property type="project" value="UniProtKB-UniRule"/>
</dbReference>
<evidence type="ECO:0000256" key="2">
    <source>
        <dbReference type="ARBA" id="ARBA00022884"/>
    </source>
</evidence>
<dbReference type="InterPro" id="IPR035979">
    <property type="entry name" value="RBD_domain_sf"/>
</dbReference>
<feature type="compositionally biased region" description="Pro residues" evidence="4">
    <location>
        <begin position="208"/>
        <end position="230"/>
    </location>
</feature>
<feature type="compositionally biased region" description="Polar residues" evidence="4">
    <location>
        <begin position="237"/>
        <end position="247"/>
    </location>
</feature>
<dbReference type="EMBL" id="VSRR010001534">
    <property type="protein sequence ID" value="MPC25963.1"/>
    <property type="molecule type" value="Genomic_DNA"/>
</dbReference>
<reference evidence="6 7" key="1">
    <citation type="submission" date="2019-05" db="EMBL/GenBank/DDBJ databases">
        <title>Another draft genome of Portunus trituberculatus and its Hox gene families provides insights of decapod evolution.</title>
        <authorList>
            <person name="Jeong J.-H."/>
            <person name="Song I."/>
            <person name="Kim S."/>
            <person name="Choi T."/>
            <person name="Kim D."/>
            <person name="Ryu S."/>
            <person name="Kim W."/>
        </authorList>
    </citation>
    <scope>NUCLEOTIDE SEQUENCE [LARGE SCALE GENOMIC DNA]</scope>
    <source>
        <tissue evidence="6">Muscle</tissue>
    </source>
</reference>
<evidence type="ECO:0000256" key="1">
    <source>
        <dbReference type="ARBA" id="ARBA00022737"/>
    </source>
</evidence>
<feature type="domain" description="RRM" evidence="5">
    <location>
        <begin position="114"/>
        <end position="199"/>
    </location>
</feature>
<feature type="region of interest" description="Disordered" evidence="4">
    <location>
        <begin position="207"/>
        <end position="409"/>
    </location>
</feature>
<keyword evidence="2 3" id="KW-0694">RNA-binding</keyword>
<dbReference type="Gene3D" id="3.30.70.330">
    <property type="match status" value="1"/>
</dbReference>
<dbReference type="PANTHER" id="PTHR13976">
    <property type="entry name" value="HETEROGENEOUS NUCLEAR RIBONUCLEOPROTEIN-RELATED"/>
    <property type="match status" value="1"/>
</dbReference>
<dbReference type="InterPro" id="IPR000504">
    <property type="entry name" value="RRM_dom"/>
</dbReference>
<dbReference type="OrthoDB" id="2588702at2759"/>
<dbReference type="AlphaFoldDB" id="A0A5B7DYB3"/>
<name>A0A5B7DYB3_PORTR</name>
<feature type="compositionally biased region" description="Basic residues" evidence="4">
    <location>
        <begin position="343"/>
        <end position="375"/>
    </location>
</feature>
<dbReference type="PROSITE" id="PS50102">
    <property type="entry name" value="RRM"/>
    <property type="match status" value="1"/>
</dbReference>
<sequence>MKWVELKVDLRVPVKPADCHQPTAAGKGHLEGSSYMPAARALHHWSQQGFTPYTVLPLSLHSETVLCPTPTPILRPQQDSQLLGFIQVCSTSCRAQLACSNGTTATATTTTMSVIIRLQNLPWSANALDIREFFKGLSIPEGGVHIVGGELGDAFIAFSTDEDARLAMQKTGSSLKGIQVTLLLSSRSEMQKVIEAARQQAMALQGFAPPPVIPTQPTPTPQSQPQPPPVSQMSQPNLPNLQHQQMGAHTPYQAHGRPGGVDGPDQLQSRLPPHMVPPPNQQMAQPGSSMSMPPSSGPGSGVPILPPPPSKPGDSQAAASSTSSSDKKDDKKSSSSSSSRRDSKGRRRRTKSRSRSRSRSRDRDRRRRHRSRSRSRSRDRSSRSRRRSRSRDRDRGRDRTPLPQHTTPQ</sequence>
<dbReference type="InterPro" id="IPR050666">
    <property type="entry name" value="ESRP"/>
</dbReference>
<proteinExistence type="predicted"/>
<feature type="compositionally biased region" description="Basic and acidic residues" evidence="4">
    <location>
        <begin position="391"/>
        <end position="400"/>
    </location>
</feature>
<keyword evidence="7" id="KW-1185">Reference proteome</keyword>
<evidence type="ECO:0000313" key="6">
    <source>
        <dbReference type="EMBL" id="MPC25963.1"/>
    </source>
</evidence>
<accession>A0A5B7DYB3</accession>